<dbReference type="AlphaFoldDB" id="A0A382RWG1"/>
<evidence type="ECO:0000259" key="3">
    <source>
        <dbReference type="Pfam" id="PF00370"/>
    </source>
</evidence>
<dbReference type="EMBL" id="UINC01124698">
    <property type="protein sequence ID" value="SVD02029.1"/>
    <property type="molecule type" value="Genomic_DNA"/>
</dbReference>
<dbReference type="InterPro" id="IPR043129">
    <property type="entry name" value="ATPase_NBD"/>
</dbReference>
<name>A0A382RWG1_9ZZZZ</name>
<dbReference type="PANTHER" id="PTHR43095:SF2">
    <property type="entry name" value="GLUCONOKINASE"/>
    <property type="match status" value="1"/>
</dbReference>
<evidence type="ECO:0000256" key="1">
    <source>
        <dbReference type="ARBA" id="ARBA00022679"/>
    </source>
</evidence>
<dbReference type="Gene3D" id="3.30.420.40">
    <property type="match status" value="1"/>
</dbReference>
<dbReference type="InterPro" id="IPR018484">
    <property type="entry name" value="FGGY_N"/>
</dbReference>
<feature type="non-terminal residue" evidence="4">
    <location>
        <position position="165"/>
    </location>
</feature>
<organism evidence="4">
    <name type="scientific">marine metagenome</name>
    <dbReference type="NCBI Taxonomy" id="408172"/>
    <lineage>
        <taxon>unclassified sequences</taxon>
        <taxon>metagenomes</taxon>
        <taxon>ecological metagenomes</taxon>
    </lineage>
</organism>
<dbReference type="GO" id="GO:0005975">
    <property type="term" value="P:carbohydrate metabolic process"/>
    <property type="evidence" value="ECO:0007669"/>
    <property type="project" value="InterPro"/>
</dbReference>
<keyword evidence="2" id="KW-0418">Kinase</keyword>
<accession>A0A382RWG1</accession>
<dbReference type="SUPFAM" id="SSF53067">
    <property type="entry name" value="Actin-like ATPase domain"/>
    <property type="match status" value="1"/>
</dbReference>
<sequence>MTSSPLIAGLDVGTTNIKALIADLDGTVLSIASVPTPTHYPEPGWAYYEPTEVWTSVCDVLLKATSFLKESSRIVSIAVASVGETAYPVDRDGQATHHGIAWFDTRAKTQADWLVENIGAERIYKSCRMSIQPIYGLCKLLWMRDNKPYALAKTTSWLNTADFIA</sequence>
<dbReference type="InterPro" id="IPR050406">
    <property type="entry name" value="FGGY_Carb_Kinase"/>
</dbReference>
<proteinExistence type="predicted"/>
<dbReference type="GO" id="GO:0016301">
    <property type="term" value="F:kinase activity"/>
    <property type="evidence" value="ECO:0007669"/>
    <property type="project" value="UniProtKB-KW"/>
</dbReference>
<keyword evidence="1" id="KW-0808">Transferase</keyword>
<dbReference type="Pfam" id="PF00370">
    <property type="entry name" value="FGGY_N"/>
    <property type="match status" value="1"/>
</dbReference>
<feature type="domain" description="Carbohydrate kinase FGGY N-terminal" evidence="3">
    <location>
        <begin position="7"/>
        <end position="164"/>
    </location>
</feature>
<reference evidence="4" key="1">
    <citation type="submission" date="2018-05" db="EMBL/GenBank/DDBJ databases">
        <authorList>
            <person name="Lanie J.A."/>
            <person name="Ng W.-L."/>
            <person name="Kazmierczak K.M."/>
            <person name="Andrzejewski T.M."/>
            <person name="Davidsen T.M."/>
            <person name="Wayne K.J."/>
            <person name="Tettelin H."/>
            <person name="Glass J.I."/>
            <person name="Rusch D."/>
            <person name="Podicherti R."/>
            <person name="Tsui H.-C.T."/>
            <person name="Winkler M.E."/>
        </authorList>
    </citation>
    <scope>NUCLEOTIDE SEQUENCE</scope>
</reference>
<evidence type="ECO:0000313" key="4">
    <source>
        <dbReference type="EMBL" id="SVD02029.1"/>
    </source>
</evidence>
<protein>
    <recommendedName>
        <fullName evidence="3">Carbohydrate kinase FGGY N-terminal domain-containing protein</fullName>
    </recommendedName>
</protein>
<evidence type="ECO:0000256" key="2">
    <source>
        <dbReference type="ARBA" id="ARBA00022777"/>
    </source>
</evidence>
<dbReference type="PANTHER" id="PTHR43095">
    <property type="entry name" value="SUGAR KINASE"/>
    <property type="match status" value="1"/>
</dbReference>
<gene>
    <name evidence="4" type="ORF">METZ01_LOCUS354883</name>
</gene>
<dbReference type="PROSITE" id="PS01228">
    <property type="entry name" value="COF_1"/>
    <property type="match status" value="1"/>
</dbReference>